<gene>
    <name evidence="1" type="ORF">UT34_C0001G0504</name>
</gene>
<protein>
    <submittedName>
        <fullName evidence="1">Uncharacterized protein</fullName>
    </submittedName>
</protein>
<dbReference type="STRING" id="1619100.UT34_C0001G0504"/>
<proteinExistence type="predicted"/>
<evidence type="ECO:0000313" key="2">
    <source>
        <dbReference type="Proteomes" id="UP000034799"/>
    </source>
</evidence>
<name>A0A0G0MTG9_9BACT</name>
<accession>A0A0G0MTG9</accession>
<sequence>MNKTLKLVILVLATLVVFGGAFLYLSRDSKEPPKEEGKKTEDITEPIQEKPVNKLCDWVDDSDIIIKINFAEGVEKENSYEAGFYFSPIISTMRVARKECDYRTGFSFTELKGKTAADVGVRNYSDNTRRKLIGEPIDVNFDSNGVPNIGTSIEVTIAN</sequence>
<organism evidence="1 2">
    <name type="scientific">candidate division WS6 bacterium GW2011_GWF2_39_15</name>
    <dbReference type="NCBI Taxonomy" id="1619100"/>
    <lineage>
        <taxon>Bacteria</taxon>
        <taxon>Candidatus Dojkabacteria</taxon>
    </lineage>
</organism>
<evidence type="ECO:0000313" key="1">
    <source>
        <dbReference type="EMBL" id="KKR06463.1"/>
    </source>
</evidence>
<reference evidence="1 2" key="1">
    <citation type="journal article" date="2015" name="Nature">
        <title>rRNA introns, odd ribosomes, and small enigmatic genomes across a large radiation of phyla.</title>
        <authorList>
            <person name="Brown C.T."/>
            <person name="Hug L.A."/>
            <person name="Thomas B.C."/>
            <person name="Sharon I."/>
            <person name="Castelle C.J."/>
            <person name="Singh A."/>
            <person name="Wilkins M.J."/>
            <person name="Williams K.H."/>
            <person name="Banfield J.F."/>
        </authorList>
    </citation>
    <scope>NUCLEOTIDE SEQUENCE [LARGE SCALE GENOMIC DNA]</scope>
</reference>
<dbReference type="AlphaFoldDB" id="A0A0G0MTG9"/>
<comment type="caution">
    <text evidence="1">The sequence shown here is derived from an EMBL/GenBank/DDBJ whole genome shotgun (WGS) entry which is preliminary data.</text>
</comment>
<dbReference type="Proteomes" id="UP000034799">
    <property type="component" value="Unassembled WGS sequence"/>
</dbReference>
<dbReference type="EMBL" id="LBWK01000001">
    <property type="protein sequence ID" value="KKR06463.1"/>
    <property type="molecule type" value="Genomic_DNA"/>
</dbReference>